<organism evidence="2 3">
    <name type="scientific">Enterococcus faecalis TX0630</name>
    <dbReference type="NCBI Taxonomy" id="749508"/>
    <lineage>
        <taxon>Bacteria</taxon>
        <taxon>Bacillati</taxon>
        <taxon>Bacillota</taxon>
        <taxon>Bacilli</taxon>
        <taxon>Lactobacillales</taxon>
        <taxon>Enterococcaceae</taxon>
        <taxon>Enterococcus</taxon>
    </lineage>
</organism>
<dbReference type="CDD" id="cd19958">
    <property type="entry name" value="pyocin_knob"/>
    <property type="match status" value="1"/>
</dbReference>
<accession>A0ABC9P1I1</accession>
<evidence type="ECO:0008006" key="4">
    <source>
        <dbReference type="Google" id="ProtNLM"/>
    </source>
</evidence>
<dbReference type="PANTHER" id="PTHR24023">
    <property type="entry name" value="COLLAGEN ALPHA"/>
    <property type="match status" value="1"/>
</dbReference>
<dbReference type="RefSeq" id="WP_002393631.1">
    <property type="nucleotide sequence ID" value="NZ_GL454892.1"/>
</dbReference>
<evidence type="ECO:0000256" key="1">
    <source>
        <dbReference type="SAM" id="MobiDB-lite"/>
    </source>
</evidence>
<feature type="region of interest" description="Disordered" evidence="1">
    <location>
        <begin position="175"/>
        <end position="218"/>
    </location>
</feature>
<name>A0ABC9P1I1_ENTFL</name>
<dbReference type="Gene3D" id="1.20.5.320">
    <property type="entry name" value="6-Phosphogluconate Dehydrogenase, domain 3"/>
    <property type="match status" value="2"/>
</dbReference>
<reference evidence="2 3" key="1">
    <citation type="submission" date="2010-09" db="EMBL/GenBank/DDBJ databases">
        <authorList>
            <person name="Weinstock G."/>
            <person name="Sodergren E."/>
            <person name="Clifton S."/>
            <person name="Fulton L."/>
            <person name="Fulton B."/>
            <person name="Courtney L."/>
            <person name="Fronick C."/>
            <person name="Harrison M."/>
            <person name="Strong C."/>
            <person name="Farmer C."/>
            <person name="Delahaunty K."/>
            <person name="Markovic C."/>
            <person name="Hall O."/>
            <person name="Minx P."/>
            <person name="Tomlinson C."/>
            <person name="Mitreva M."/>
            <person name="Hou S."/>
            <person name="Chen J."/>
            <person name="Wollam A."/>
            <person name="Pepin K.H."/>
            <person name="Johnson M."/>
            <person name="Bhonagiri V."/>
            <person name="Zhang X."/>
            <person name="Suruliraj S."/>
            <person name="Warren W."/>
            <person name="Chinwalla A."/>
            <person name="Mardis E.R."/>
            <person name="Wilson R.K."/>
        </authorList>
    </citation>
    <scope>NUCLEOTIDE SEQUENCE [LARGE SCALE GENOMIC DNA]</scope>
    <source>
        <strain evidence="2 3">TX0630</strain>
    </source>
</reference>
<dbReference type="Proteomes" id="UP000004933">
    <property type="component" value="Unassembled WGS sequence"/>
</dbReference>
<feature type="compositionally biased region" description="Polar residues" evidence="1">
    <location>
        <begin position="175"/>
        <end position="184"/>
    </location>
</feature>
<dbReference type="PANTHER" id="PTHR24023:SF1082">
    <property type="entry name" value="COLLAGEN TRIPLE HELIX REPEAT"/>
    <property type="match status" value="1"/>
</dbReference>
<evidence type="ECO:0000313" key="3">
    <source>
        <dbReference type="Proteomes" id="UP000004933"/>
    </source>
</evidence>
<dbReference type="InterPro" id="IPR050149">
    <property type="entry name" value="Collagen_superfamily"/>
</dbReference>
<gene>
    <name evidence="2" type="ORF">HMPREF9511_03211</name>
</gene>
<feature type="region of interest" description="Disordered" evidence="1">
    <location>
        <begin position="67"/>
        <end position="98"/>
    </location>
</feature>
<dbReference type="EMBL" id="AEBE01000160">
    <property type="protein sequence ID" value="EFU88832.1"/>
    <property type="molecule type" value="Genomic_DNA"/>
</dbReference>
<proteinExistence type="predicted"/>
<evidence type="ECO:0000313" key="2">
    <source>
        <dbReference type="EMBL" id="EFU88832.1"/>
    </source>
</evidence>
<protein>
    <recommendedName>
        <fullName evidence="4">Collagen triple helix repeat protein</fullName>
    </recommendedName>
</protein>
<dbReference type="AlphaFoldDB" id="A0ABC9P1I1"/>
<comment type="caution">
    <text evidence="2">The sequence shown here is derived from an EMBL/GenBank/DDBJ whole genome shotgun (WGS) entry which is preliminary data.</text>
</comment>
<sequence length="344" mass="37683">MMRVRSFCSDCGNIGFGPCESDVSICSFERVDELPAIEAAEECVAYILPNNSAHVLSFDKKSFVDFKGPKGDKGDPGPQGEKGDTGPQGPKGDTPDVSDFIKRKEAEKGLFVVRNTDVLTQNWNDFVEPGMYSVWKPSGENMPPNAIYGDLVVFATNGTVTQLYSYNGKWQMRTKQGSPGSWTTWKEIGQQGPQGEKGDPGPTGPQGPKGDTPDISNLVTKTQHTNDLNKKIDKTAFNAIGQHISFNGITIHIQKSNTIVTCNVEGIFKKGKANGWHEVSTRAETSYRPVNMIIKVPLTINIGNTIQINKYAALQIETSGRIMIRVYGLQNDDVEFGGSATWIR</sequence>